<sequence>MMDSQPAIDFRFTEVAQHPERLSQIRYLLTDSGLGMDNDITLFVEAWSGRQLVGCAGLAANVIKCVAVDEQLRGVNLSARLLAEVENVAPRARPFSSLPLHPALQRGALCPQRLLACRPQWQ</sequence>
<protein>
    <submittedName>
        <fullName evidence="1">[citrate (Pro-3S)-lyase] ligase</fullName>
    </submittedName>
</protein>
<dbReference type="InterPro" id="IPR016181">
    <property type="entry name" value="Acyl_CoA_acyltransferase"/>
</dbReference>
<dbReference type="EMBL" id="CAADJE010000025">
    <property type="protein sequence ID" value="VFS74176.1"/>
    <property type="molecule type" value="Genomic_DNA"/>
</dbReference>
<dbReference type="Gene3D" id="3.40.630.30">
    <property type="match status" value="1"/>
</dbReference>
<dbReference type="SUPFAM" id="SSF55729">
    <property type="entry name" value="Acyl-CoA N-acyltransferases (Nat)"/>
    <property type="match status" value="1"/>
</dbReference>
<proteinExistence type="predicted"/>
<keyword evidence="1" id="KW-0456">Lyase</keyword>
<dbReference type="AlphaFoldDB" id="A0A485BPQ7"/>
<accession>A0A485BPQ7</accession>
<dbReference type="GO" id="GO:0008771">
    <property type="term" value="F:[citrate (pro-3S)-lyase] ligase activity"/>
    <property type="evidence" value="ECO:0007669"/>
    <property type="project" value="InterPro"/>
</dbReference>
<dbReference type="GO" id="GO:0016829">
    <property type="term" value="F:lyase activity"/>
    <property type="evidence" value="ECO:0007669"/>
    <property type="project" value="UniProtKB-KW"/>
</dbReference>
<keyword evidence="1" id="KW-0436">Ligase</keyword>
<evidence type="ECO:0000313" key="1">
    <source>
        <dbReference type="EMBL" id="VFS74176.1"/>
    </source>
</evidence>
<dbReference type="PANTHER" id="PTHR40599">
    <property type="entry name" value="[CITRATE [PRO-3S]-LYASE] LIGASE"/>
    <property type="match status" value="1"/>
</dbReference>
<gene>
    <name evidence="1" type="ORF">NCTC12998_04430</name>
</gene>
<dbReference type="Proteomes" id="UP000345637">
    <property type="component" value="Unassembled WGS sequence"/>
</dbReference>
<dbReference type="InterPro" id="IPR005216">
    <property type="entry name" value="Citrate_lyase_ligase"/>
</dbReference>
<name>A0A485BPQ7_RAOPL</name>
<organism evidence="1 2">
    <name type="scientific">Raoultella planticola</name>
    <name type="common">Klebsiella planticola</name>
    <dbReference type="NCBI Taxonomy" id="575"/>
    <lineage>
        <taxon>Bacteria</taxon>
        <taxon>Pseudomonadati</taxon>
        <taxon>Pseudomonadota</taxon>
        <taxon>Gammaproteobacteria</taxon>
        <taxon>Enterobacterales</taxon>
        <taxon>Enterobacteriaceae</taxon>
        <taxon>Klebsiella/Raoultella group</taxon>
        <taxon>Raoultella</taxon>
    </lineage>
</organism>
<dbReference type="PANTHER" id="PTHR40599:SF1">
    <property type="entry name" value="[CITRATE [PRO-3S]-LYASE] LIGASE"/>
    <property type="match status" value="1"/>
</dbReference>
<evidence type="ECO:0000313" key="2">
    <source>
        <dbReference type="Proteomes" id="UP000345637"/>
    </source>
</evidence>
<reference evidence="1 2" key="1">
    <citation type="submission" date="2019-03" db="EMBL/GenBank/DDBJ databases">
        <authorList>
            <consortium name="Pathogen Informatics"/>
        </authorList>
    </citation>
    <scope>NUCLEOTIDE SEQUENCE [LARGE SCALE GENOMIC DNA]</scope>
    <source>
        <strain evidence="1 2">NCTC12998</strain>
    </source>
</reference>